<evidence type="ECO:0000256" key="1">
    <source>
        <dbReference type="ARBA" id="ARBA00000215"/>
    </source>
</evidence>
<dbReference type="Ensembl" id="ENSDNVT00000005529.1">
    <property type="protein sequence ID" value="ENSDNVP00000004614.1"/>
    <property type="gene ID" value="ENSDNVG00000003280.1"/>
</dbReference>
<comment type="catalytic activity">
    <reaction evidence="1 9">
        <text>riboflavin(in) = riboflavin(out)</text>
        <dbReference type="Rhea" id="RHEA:35015"/>
        <dbReference type="ChEBI" id="CHEBI:57986"/>
    </reaction>
</comment>
<proteinExistence type="inferred from homology"/>
<dbReference type="AlphaFoldDB" id="A0A8C4JAR8"/>
<sequence length="115" mass="12359">MPRVPLKSAAPRIQPLCPTHPPAPRRAAAGPTPASRLPRDPLRHVLVALFAMGSWLSVNSLWVELPVVVKRLPEGWSLPAYLSLLIALGNVGPAAVTLAHRLAPGSLDERRVIYG</sequence>
<dbReference type="Pfam" id="PF06237">
    <property type="entry name" value="SLC52_ribofla_tr"/>
    <property type="match status" value="1"/>
</dbReference>
<dbReference type="PANTHER" id="PTHR12929:SF1">
    <property type="entry name" value="SOLUTE CARRIER FAMILY 52, RIBOFLAVIN TRANSPORTER, MEMBER 2"/>
    <property type="match status" value="1"/>
</dbReference>
<comment type="subcellular location">
    <subcellularLocation>
        <location evidence="2 9">Cell membrane</location>
        <topology evidence="2 9">Multi-pass membrane protein</topology>
    </subcellularLocation>
</comment>
<dbReference type="InterPro" id="IPR009357">
    <property type="entry name" value="Riboflavin_transptr"/>
</dbReference>
<evidence type="ECO:0000256" key="5">
    <source>
        <dbReference type="ARBA" id="ARBA00022475"/>
    </source>
</evidence>
<name>A0A8C4JAR8_DRONO</name>
<organism evidence="11 12">
    <name type="scientific">Dromaius novaehollandiae</name>
    <name type="common">Emu</name>
    <dbReference type="NCBI Taxonomy" id="8790"/>
    <lineage>
        <taxon>Eukaryota</taxon>
        <taxon>Metazoa</taxon>
        <taxon>Chordata</taxon>
        <taxon>Craniata</taxon>
        <taxon>Vertebrata</taxon>
        <taxon>Euteleostomi</taxon>
        <taxon>Archelosauria</taxon>
        <taxon>Archosauria</taxon>
        <taxon>Dinosauria</taxon>
        <taxon>Saurischia</taxon>
        <taxon>Theropoda</taxon>
        <taxon>Coelurosauria</taxon>
        <taxon>Aves</taxon>
        <taxon>Palaeognathae</taxon>
        <taxon>Casuariiformes</taxon>
        <taxon>Dromaiidae</taxon>
        <taxon>Dromaius</taxon>
    </lineage>
</organism>
<evidence type="ECO:0000256" key="10">
    <source>
        <dbReference type="SAM" id="MobiDB-lite"/>
    </source>
</evidence>
<keyword evidence="4 9" id="KW-0813">Transport</keyword>
<evidence type="ECO:0000313" key="12">
    <source>
        <dbReference type="Proteomes" id="UP000694423"/>
    </source>
</evidence>
<dbReference type="PANTHER" id="PTHR12929">
    <property type="entry name" value="SOLUTE CARRIER FAMILY 52"/>
    <property type="match status" value="1"/>
</dbReference>
<keyword evidence="8" id="KW-0472">Membrane</keyword>
<keyword evidence="5 9" id="KW-1003">Cell membrane</keyword>
<accession>A0A8C4JAR8</accession>
<dbReference type="GO" id="GO:0032217">
    <property type="term" value="F:riboflavin transmembrane transporter activity"/>
    <property type="evidence" value="ECO:0007669"/>
    <property type="project" value="UniProtKB-UniRule"/>
</dbReference>
<protein>
    <recommendedName>
        <fullName evidence="9">Riboflavin transporter</fullName>
    </recommendedName>
</protein>
<keyword evidence="7" id="KW-1133">Transmembrane helix</keyword>
<evidence type="ECO:0000256" key="9">
    <source>
        <dbReference type="RuleBase" id="RU368035"/>
    </source>
</evidence>
<comment type="similarity">
    <text evidence="3 9">Belongs to the riboflavin transporter family.</text>
</comment>
<feature type="region of interest" description="Disordered" evidence="10">
    <location>
        <begin position="1"/>
        <end position="38"/>
    </location>
</feature>
<evidence type="ECO:0000313" key="11">
    <source>
        <dbReference type="Ensembl" id="ENSDNVP00000004614.1"/>
    </source>
</evidence>
<reference evidence="11" key="2">
    <citation type="submission" date="2025-09" db="UniProtKB">
        <authorList>
            <consortium name="Ensembl"/>
        </authorList>
    </citation>
    <scope>IDENTIFICATION</scope>
</reference>
<evidence type="ECO:0000256" key="8">
    <source>
        <dbReference type="ARBA" id="ARBA00023136"/>
    </source>
</evidence>
<evidence type="ECO:0000256" key="2">
    <source>
        <dbReference type="ARBA" id="ARBA00004651"/>
    </source>
</evidence>
<keyword evidence="12" id="KW-1185">Reference proteome</keyword>
<evidence type="ECO:0000256" key="6">
    <source>
        <dbReference type="ARBA" id="ARBA00022692"/>
    </source>
</evidence>
<evidence type="ECO:0000256" key="4">
    <source>
        <dbReference type="ARBA" id="ARBA00022448"/>
    </source>
</evidence>
<reference evidence="11" key="1">
    <citation type="submission" date="2025-08" db="UniProtKB">
        <authorList>
            <consortium name="Ensembl"/>
        </authorList>
    </citation>
    <scope>IDENTIFICATION</scope>
</reference>
<evidence type="ECO:0000256" key="3">
    <source>
        <dbReference type="ARBA" id="ARBA00006366"/>
    </source>
</evidence>
<feature type="compositionally biased region" description="Low complexity" evidence="10">
    <location>
        <begin position="25"/>
        <end position="34"/>
    </location>
</feature>
<comment type="function">
    <text evidence="9">Plasma membrane transporter mediating the uptake by cells of the water soluble vitamin B2/riboflavin that plays a key role in biochemical oxidation-reduction reactions of the carbohydrate, lipid, and amino acid metabolism.</text>
</comment>
<dbReference type="GO" id="GO:0005886">
    <property type="term" value="C:plasma membrane"/>
    <property type="evidence" value="ECO:0007669"/>
    <property type="project" value="UniProtKB-SubCell"/>
</dbReference>
<evidence type="ECO:0000256" key="7">
    <source>
        <dbReference type="ARBA" id="ARBA00022989"/>
    </source>
</evidence>
<dbReference type="Proteomes" id="UP000694423">
    <property type="component" value="Unplaced"/>
</dbReference>
<keyword evidence="6" id="KW-0812">Transmembrane</keyword>